<keyword evidence="1" id="KW-0472">Membrane</keyword>
<keyword evidence="1" id="KW-0812">Transmembrane</keyword>
<dbReference type="Proteomes" id="UP000007797">
    <property type="component" value="Unassembled WGS sequence"/>
</dbReference>
<reference evidence="3" key="1">
    <citation type="journal article" date="2011" name="Genome Res.">
        <title>Phylogeny-wide analysis of social amoeba genomes highlights ancient origins for complex intercellular communication.</title>
        <authorList>
            <person name="Heidel A.J."/>
            <person name="Lawal H.M."/>
            <person name="Felder M."/>
            <person name="Schilde C."/>
            <person name="Helps N.R."/>
            <person name="Tunggal B."/>
            <person name="Rivero F."/>
            <person name="John U."/>
            <person name="Schleicher M."/>
            <person name="Eichinger L."/>
            <person name="Platzer M."/>
            <person name="Noegel A.A."/>
            <person name="Schaap P."/>
            <person name="Gloeckner G."/>
        </authorList>
    </citation>
    <scope>NUCLEOTIDE SEQUENCE [LARGE SCALE GENOMIC DNA]</scope>
    <source>
        <strain evidence="3">SH3</strain>
    </source>
</reference>
<evidence type="ECO:0000313" key="2">
    <source>
        <dbReference type="EMBL" id="EGG20860.1"/>
    </source>
</evidence>
<dbReference type="RefSeq" id="XP_004358710.1">
    <property type="nucleotide sequence ID" value="XM_004358653.1"/>
</dbReference>
<keyword evidence="1" id="KW-1133">Transmembrane helix</keyword>
<proteinExistence type="predicted"/>
<feature type="transmembrane region" description="Helical" evidence="1">
    <location>
        <begin position="12"/>
        <end position="29"/>
    </location>
</feature>
<dbReference type="AlphaFoldDB" id="F4PTH8"/>
<evidence type="ECO:0000256" key="1">
    <source>
        <dbReference type="SAM" id="Phobius"/>
    </source>
</evidence>
<name>F4PTH8_CACFS</name>
<dbReference type="EMBL" id="GL883010">
    <property type="protein sequence ID" value="EGG20860.1"/>
    <property type="molecule type" value="Genomic_DNA"/>
</dbReference>
<dbReference type="GeneID" id="14873256"/>
<organism evidence="2 3">
    <name type="scientific">Cavenderia fasciculata</name>
    <name type="common">Slime mold</name>
    <name type="synonym">Dictyostelium fasciculatum</name>
    <dbReference type="NCBI Taxonomy" id="261658"/>
    <lineage>
        <taxon>Eukaryota</taxon>
        <taxon>Amoebozoa</taxon>
        <taxon>Evosea</taxon>
        <taxon>Eumycetozoa</taxon>
        <taxon>Dictyostelia</taxon>
        <taxon>Acytosteliales</taxon>
        <taxon>Cavenderiaceae</taxon>
        <taxon>Cavenderia</taxon>
    </lineage>
</organism>
<gene>
    <name evidence="2" type="ORF">DFA_00725</name>
</gene>
<protein>
    <submittedName>
        <fullName evidence="2">Uncharacterized protein</fullName>
    </submittedName>
</protein>
<dbReference type="KEGG" id="dfa:DFA_00725"/>
<evidence type="ECO:0000313" key="3">
    <source>
        <dbReference type="Proteomes" id="UP000007797"/>
    </source>
</evidence>
<accession>F4PTH8</accession>
<sequence>MGKRESEQQYSLYYIFNITIILLLLPSYSKRIITVQHYSIASDLCKIGEVTITSKNEVLAHSTPKTMQTAPIEKQKLFKRVLEIFFTNHNNIFKQRNYTIHQARQVRQDNK</sequence>
<keyword evidence="3" id="KW-1185">Reference proteome</keyword>